<dbReference type="GO" id="GO:0044874">
    <property type="term" value="P:lipoprotein localization to outer membrane"/>
    <property type="evidence" value="ECO:0007669"/>
    <property type="project" value="TreeGrafter"/>
</dbReference>
<feature type="domain" description="MacB-like periplasmic core" evidence="9">
    <location>
        <begin position="17"/>
        <end position="237"/>
    </location>
</feature>
<keyword evidence="6 7" id="KW-0472">Membrane</keyword>
<name>A0A1F5UX71_FRAXR</name>
<keyword evidence="5 7" id="KW-1133">Transmembrane helix</keyword>
<feature type="transmembrane region" description="Helical" evidence="7">
    <location>
        <begin position="21"/>
        <end position="39"/>
    </location>
</feature>
<evidence type="ECO:0000256" key="6">
    <source>
        <dbReference type="ARBA" id="ARBA00023136"/>
    </source>
</evidence>
<evidence type="ECO:0008006" key="12">
    <source>
        <dbReference type="Google" id="ProtNLM"/>
    </source>
</evidence>
<dbReference type="InterPro" id="IPR025857">
    <property type="entry name" value="MacB_PCD"/>
</dbReference>
<dbReference type="PANTHER" id="PTHR30489:SF0">
    <property type="entry name" value="LIPOPROTEIN-RELEASING SYSTEM TRANSMEMBRANE PROTEIN LOLE"/>
    <property type="match status" value="1"/>
</dbReference>
<gene>
    <name evidence="10" type="ORF">A2Z21_08925</name>
</gene>
<evidence type="ECO:0000256" key="7">
    <source>
        <dbReference type="SAM" id="Phobius"/>
    </source>
</evidence>
<comment type="caution">
    <text evidence="10">The sequence shown here is derived from an EMBL/GenBank/DDBJ whole genome shotgun (WGS) entry which is preliminary data.</text>
</comment>
<organism evidence="10 11">
    <name type="scientific">Fraserbacteria sp. (strain RBG_16_55_9)</name>
    <dbReference type="NCBI Taxonomy" id="1817864"/>
    <lineage>
        <taxon>Bacteria</taxon>
        <taxon>Candidatus Fraseribacteriota</taxon>
    </lineage>
</organism>
<dbReference type="PANTHER" id="PTHR30489">
    <property type="entry name" value="LIPOPROTEIN-RELEASING SYSTEM TRANSMEMBRANE PROTEIN LOLE"/>
    <property type="match status" value="1"/>
</dbReference>
<sequence length="403" mass="43698">MFFKIALRNVFRNKRRTAFSLGVIVLGVTILCIVIGFVSDSLNGIKRSLVVEIGSVQIADPRYWDNTAKGYEYLITPDTVDRVIALLESDPRVTGYTKELSFAGLIGNEKNSTLLVSSGLIPHNPIYDYGSLIVTGQPLGDDGSPQIIIGRKLAETLNVRPGDPINIATGTVSGSFNAATARIVGILQYNNLDAEGQIGFVPIAFAQKLLRTSGVDKILIKTSNPDDSESVTRELQAKLDEQGIALRARPWQELSSLYSSIKSFYNVFAGFTNAGVFILVFFSVLEVLTMSFLERTREVGTIRAVGTRRFQVFAMFLMEGVILGAVGGFLGILAGTGLGALINYGGITWVPPGAIEPIPLQIQLGLSVALFPFFTALISTFLSTLYPAWKNARLSIVKALSYV</sequence>
<comment type="subcellular location">
    <subcellularLocation>
        <location evidence="1">Cell membrane</location>
        <topology evidence="1">Multi-pass membrane protein</topology>
    </subcellularLocation>
</comment>
<comment type="similarity">
    <text evidence="2">Belongs to the ABC-4 integral membrane protein family. LolC/E subfamily.</text>
</comment>
<feature type="transmembrane region" description="Helical" evidence="7">
    <location>
        <begin position="264"/>
        <end position="293"/>
    </location>
</feature>
<dbReference type="Proteomes" id="UP000179157">
    <property type="component" value="Unassembled WGS sequence"/>
</dbReference>
<proteinExistence type="inferred from homology"/>
<dbReference type="EMBL" id="MFGX01000049">
    <property type="protein sequence ID" value="OGF55763.1"/>
    <property type="molecule type" value="Genomic_DNA"/>
</dbReference>
<reference evidence="10 11" key="1">
    <citation type="journal article" date="2016" name="Nat. Commun.">
        <title>Thousands of microbial genomes shed light on interconnected biogeochemical processes in an aquifer system.</title>
        <authorList>
            <person name="Anantharaman K."/>
            <person name="Brown C.T."/>
            <person name="Hug L.A."/>
            <person name="Sharon I."/>
            <person name="Castelle C.J."/>
            <person name="Probst A.J."/>
            <person name="Thomas B.C."/>
            <person name="Singh A."/>
            <person name="Wilkins M.J."/>
            <person name="Karaoz U."/>
            <person name="Brodie E.L."/>
            <person name="Williams K.H."/>
            <person name="Hubbard S.S."/>
            <person name="Banfield J.F."/>
        </authorList>
    </citation>
    <scope>NUCLEOTIDE SEQUENCE [LARGE SCALE GENOMIC DNA]</scope>
    <source>
        <strain evidence="11">RBG_16_55_9</strain>
    </source>
</reference>
<evidence type="ECO:0000256" key="2">
    <source>
        <dbReference type="ARBA" id="ARBA00005236"/>
    </source>
</evidence>
<feature type="transmembrane region" description="Helical" evidence="7">
    <location>
        <begin position="313"/>
        <end position="342"/>
    </location>
</feature>
<protein>
    <recommendedName>
        <fullName evidence="12">ABC transporter permease</fullName>
    </recommendedName>
</protein>
<dbReference type="InterPro" id="IPR003838">
    <property type="entry name" value="ABC3_permease_C"/>
</dbReference>
<feature type="transmembrane region" description="Helical" evidence="7">
    <location>
        <begin position="362"/>
        <end position="386"/>
    </location>
</feature>
<dbReference type="Pfam" id="PF02687">
    <property type="entry name" value="FtsX"/>
    <property type="match status" value="1"/>
</dbReference>
<evidence type="ECO:0000259" key="8">
    <source>
        <dbReference type="Pfam" id="PF02687"/>
    </source>
</evidence>
<evidence type="ECO:0000313" key="11">
    <source>
        <dbReference type="Proteomes" id="UP000179157"/>
    </source>
</evidence>
<keyword evidence="3" id="KW-1003">Cell membrane</keyword>
<dbReference type="AlphaFoldDB" id="A0A1F5UX71"/>
<evidence type="ECO:0000256" key="4">
    <source>
        <dbReference type="ARBA" id="ARBA00022692"/>
    </source>
</evidence>
<feature type="domain" description="ABC3 transporter permease C-terminal" evidence="8">
    <location>
        <begin position="275"/>
        <end position="393"/>
    </location>
</feature>
<accession>A0A1F5UX71</accession>
<dbReference type="STRING" id="1817864.A2Z21_08925"/>
<evidence type="ECO:0000313" key="10">
    <source>
        <dbReference type="EMBL" id="OGF55763.1"/>
    </source>
</evidence>
<evidence type="ECO:0000256" key="3">
    <source>
        <dbReference type="ARBA" id="ARBA00022475"/>
    </source>
</evidence>
<evidence type="ECO:0000256" key="5">
    <source>
        <dbReference type="ARBA" id="ARBA00022989"/>
    </source>
</evidence>
<evidence type="ECO:0000256" key="1">
    <source>
        <dbReference type="ARBA" id="ARBA00004651"/>
    </source>
</evidence>
<keyword evidence="4 7" id="KW-0812">Transmembrane</keyword>
<evidence type="ECO:0000259" key="9">
    <source>
        <dbReference type="Pfam" id="PF12704"/>
    </source>
</evidence>
<dbReference type="GO" id="GO:0098797">
    <property type="term" value="C:plasma membrane protein complex"/>
    <property type="evidence" value="ECO:0007669"/>
    <property type="project" value="TreeGrafter"/>
</dbReference>
<dbReference type="InterPro" id="IPR051447">
    <property type="entry name" value="Lipoprotein-release_system"/>
</dbReference>
<dbReference type="Pfam" id="PF12704">
    <property type="entry name" value="MacB_PCD"/>
    <property type="match status" value="1"/>
</dbReference>